<evidence type="ECO:0000259" key="11">
    <source>
        <dbReference type="Pfam" id="PF13953"/>
    </source>
</evidence>
<dbReference type="Pfam" id="PF13953">
    <property type="entry name" value="PapC_C"/>
    <property type="match status" value="1"/>
</dbReference>
<comment type="similarity">
    <text evidence="2 9">Belongs to the fimbrial export usher family.</text>
</comment>
<evidence type="ECO:0000256" key="2">
    <source>
        <dbReference type="ARBA" id="ARBA00008064"/>
    </source>
</evidence>
<dbReference type="GO" id="GO:0009297">
    <property type="term" value="P:pilus assembly"/>
    <property type="evidence" value="ECO:0007669"/>
    <property type="project" value="InterPro"/>
</dbReference>
<keyword evidence="7 9" id="KW-0472">Membrane</keyword>
<evidence type="ECO:0000256" key="10">
    <source>
        <dbReference type="SAM" id="SignalP"/>
    </source>
</evidence>
<dbReference type="InterPro" id="IPR025949">
    <property type="entry name" value="PapC-like_C"/>
</dbReference>
<dbReference type="PROSITE" id="PS01151">
    <property type="entry name" value="FIMBRIAL_USHER"/>
    <property type="match status" value="1"/>
</dbReference>
<protein>
    <submittedName>
        <fullName evidence="13">Fimbrial outer membrane usher protein StdB</fullName>
    </submittedName>
</protein>
<dbReference type="GO" id="GO:0009279">
    <property type="term" value="C:cell outer membrane"/>
    <property type="evidence" value="ECO:0007669"/>
    <property type="project" value="UniProtKB-SubCell"/>
</dbReference>
<dbReference type="PANTHER" id="PTHR30451:SF4">
    <property type="entry name" value="OUTER MEMBRANE USHER PROTEIN YQIG-RELATED"/>
    <property type="match status" value="1"/>
</dbReference>
<keyword evidence="3 9" id="KW-0813">Transport</keyword>
<proteinExistence type="inferred from homology"/>
<dbReference type="Gene3D" id="2.60.40.3110">
    <property type="match status" value="1"/>
</dbReference>
<dbReference type="InterPro" id="IPR042186">
    <property type="entry name" value="FimD_plug_dom"/>
</dbReference>
<reference evidence="13" key="1">
    <citation type="submission" date="2018-10" db="EMBL/GenBank/DDBJ databases">
        <authorList>
            <consortium name="PulseNet: The National Subtyping Network for Foodborne Disease Surveillance"/>
            <person name="Tarr C.L."/>
            <person name="Trees E."/>
            <person name="Katz L.S."/>
            <person name="Carleton-Romer H.A."/>
            <person name="Stroika S."/>
            <person name="Kucerova Z."/>
            <person name="Roache K.F."/>
            <person name="Sabol A.L."/>
            <person name="Besser J."/>
            <person name="Gerner-Smidt P."/>
        </authorList>
    </citation>
    <scope>NUCLEOTIDE SEQUENCE [LARGE SCALE GENOMIC DNA]</scope>
    <source>
        <strain evidence="13">PNUSAS052121</strain>
    </source>
</reference>
<organism evidence="13">
    <name type="scientific">Salmonella enterica</name>
    <name type="common">Salmonella choleraesuis</name>
    <dbReference type="NCBI Taxonomy" id="28901"/>
    <lineage>
        <taxon>Bacteria</taxon>
        <taxon>Pseudomonadati</taxon>
        <taxon>Pseudomonadota</taxon>
        <taxon>Gammaproteobacteria</taxon>
        <taxon>Enterobacterales</taxon>
        <taxon>Enterobacteriaceae</taxon>
        <taxon>Salmonella</taxon>
    </lineage>
</organism>
<evidence type="ECO:0000256" key="4">
    <source>
        <dbReference type="ARBA" id="ARBA00022452"/>
    </source>
</evidence>
<dbReference type="InterPro" id="IPR000015">
    <property type="entry name" value="Fimb_usher"/>
</dbReference>
<dbReference type="Gene3D" id="3.10.20.410">
    <property type="match status" value="1"/>
</dbReference>
<dbReference type="Pfam" id="PF00577">
    <property type="entry name" value="Usher"/>
    <property type="match status" value="1"/>
</dbReference>
<evidence type="ECO:0000259" key="12">
    <source>
        <dbReference type="Pfam" id="PF13954"/>
    </source>
</evidence>
<evidence type="ECO:0000256" key="9">
    <source>
        <dbReference type="RuleBase" id="RU003884"/>
    </source>
</evidence>
<name>A0A403T861_SALER</name>
<dbReference type="InterPro" id="IPR043142">
    <property type="entry name" value="PapC-like_C_sf"/>
</dbReference>
<keyword evidence="8 9" id="KW-0998">Cell outer membrane</keyword>
<dbReference type="Gene3D" id="2.60.40.2070">
    <property type="match status" value="1"/>
</dbReference>
<dbReference type="EMBL" id="RWAH01000061">
    <property type="protein sequence ID" value="MMS80016.1"/>
    <property type="molecule type" value="Genomic_DNA"/>
</dbReference>
<dbReference type="PANTHER" id="PTHR30451">
    <property type="entry name" value="OUTER MEMBRANE USHER PROTEIN"/>
    <property type="match status" value="1"/>
</dbReference>
<evidence type="ECO:0000256" key="6">
    <source>
        <dbReference type="ARBA" id="ARBA00022729"/>
    </source>
</evidence>
<keyword evidence="5 9" id="KW-0812">Transmembrane</keyword>
<dbReference type="InterPro" id="IPR025885">
    <property type="entry name" value="PapC_N"/>
</dbReference>
<evidence type="ECO:0000313" key="13">
    <source>
        <dbReference type="EMBL" id="MMS80016.1"/>
    </source>
</evidence>
<accession>A0A403T861</accession>
<dbReference type="AlphaFoldDB" id="A0A403T861"/>
<keyword evidence="4" id="KW-1134">Transmembrane beta strand</keyword>
<dbReference type="InterPro" id="IPR018030">
    <property type="entry name" value="Fimbrial_membr_usher_CS"/>
</dbReference>
<comment type="caution">
    <text evidence="13">The sequence shown here is derived from an EMBL/GenBank/DDBJ whole genome shotgun (WGS) entry which is preliminary data.</text>
</comment>
<dbReference type="SUPFAM" id="SSF141729">
    <property type="entry name" value="FimD N-terminal domain-like"/>
    <property type="match status" value="1"/>
</dbReference>
<feature type="signal peptide" evidence="10">
    <location>
        <begin position="1"/>
        <end position="21"/>
    </location>
</feature>
<evidence type="ECO:0000256" key="8">
    <source>
        <dbReference type="ARBA" id="ARBA00023237"/>
    </source>
</evidence>
<feature type="domain" description="PapC-like C-terminal" evidence="11">
    <location>
        <begin position="755"/>
        <end position="814"/>
    </location>
</feature>
<feature type="domain" description="PapC N-terminal" evidence="12">
    <location>
        <begin position="23"/>
        <end position="169"/>
    </location>
</feature>
<dbReference type="Proteomes" id="UP000839526">
    <property type="component" value="Unassembled WGS sequence"/>
</dbReference>
<dbReference type="Pfam" id="PF13954">
    <property type="entry name" value="PapC_N"/>
    <property type="match status" value="1"/>
</dbReference>
<evidence type="ECO:0000256" key="1">
    <source>
        <dbReference type="ARBA" id="ARBA00004571"/>
    </source>
</evidence>
<dbReference type="FunFam" id="2.60.40.3110:FF:000001">
    <property type="entry name" value="Putative fimbrial outer membrane usher"/>
    <property type="match status" value="1"/>
</dbReference>
<keyword evidence="9" id="KW-1029">Fimbrium biogenesis</keyword>
<gene>
    <name evidence="13" type="primary">stdB</name>
    <name evidence="13" type="ORF">D9O31_26955</name>
</gene>
<sequence>MKLTRLAILITLIFPSLKSEATEFNASLLDGGGISGVDLSAFSQEGYIAPGSYLMDIRLNDQTVREQYPVRVVPVTGRKKPVICVTPGIVDMLGLKDDIVHGLQVIPGADAGHCLELNTPDSKVQYSAETQRLTFVIPQAWMEYQDPDWVPPARWSEGVTAALLDYNLMANRYMPHQGDTSTSYSLYGTAGFNLGAWRLRSDYQYNRYDSGNGSVQSDFYLPQTYLFRALPALRSKLTLGQTYLSSAIFDSFRFAGLTLASDERMLPSSLQGYAPQISGIANSNAQVTVSQNGRVLYQTRVSPGPFVLPDLSQNISGNLDVTVRESDGSVRTWQVNTASVPFMARQGQVRYKVAAGRPLYGGTHNNSTVSPDFLLGEATWGAFNNTSLYGGVIASTGDYQSVALGAAQNMGLFGAVSVDVTRSDARLPSASTPRQTGYSYRINYTKTFDSTGSTLAFVGYRFSDRHFLSLQEYLARSVYDGEYLQDEKQSYSVSWNQYLSALNMSASLSLSRLSYWNAETSNNWTLSFSKSADIGPVHGINLSLSLSRNQTTYGQTQNQAWFSVSVPWGDSRQVSYSLQKDNQGSMQQTVNYSDFHNPDTSWNISAGHNRYDSDSSNSFSGNIQSRLPWGQASADATLQPGQYRSLGLNWYGSLTATAHGAAFSQSMAGNEPRMMIDTGDVSGVPVNGNSGVTNHFGVAVVSAGSSYRRSDVSVDVASLPEDVDVRNSVLSQVLTEGAVGYRKIDASQGEQVLGHIRLADGKSPPFGAQVMSGKSSRIAGMVGDDGLAYLTGISKEDRQALEVSWSGRTQCRLTLPDNTDLSQGPLLLPCR</sequence>
<feature type="chain" id="PRO_5019574416" evidence="10">
    <location>
        <begin position="22"/>
        <end position="831"/>
    </location>
</feature>
<evidence type="ECO:0000256" key="5">
    <source>
        <dbReference type="ARBA" id="ARBA00022692"/>
    </source>
</evidence>
<evidence type="ECO:0000256" key="3">
    <source>
        <dbReference type="ARBA" id="ARBA00022448"/>
    </source>
</evidence>
<dbReference type="NCBIfam" id="NF011791">
    <property type="entry name" value="PRK15255.1"/>
    <property type="match status" value="1"/>
</dbReference>
<dbReference type="InterPro" id="IPR037224">
    <property type="entry name" value="PapC_N_sf"/>
</dbReference>
<keyword evidence="6 10" id="KW-0732">Signal</keyword>
<dbReference type="Gene3D" id="2.60.40.2610">
    <property type="entry name" value="Outer membrane usher protein FimD, plug domain"/>
    <property type="match status" value="1"/>
</dbReference>
<dbReference type="GO" id="GO:0015473">
    <property type="term" value="F:fimbrial usher porin activity"/>
    <property type="evidence" value="ECO:0007669"/>
    <property type="project" value="InterPro"/>
</dbReference>
<comment type="subcellular location">
    <subcellularLocation>
        <location evidence="1 9">Cell outer membrane</location>
        <topology evidence="1 9">Multi-pass membrane protein</topology>
    </subcellularLocation>
</comment>
<evidence type="ECO:0000256" key="7">
    <source>
        <dbReference type="ARBA" id="ARBA00023136"/>
    </source>
</evidence>